<dbReference type="InterPro" id="IPR003442">
    <property type="entry name" value="T6A_TsaE"/>
</dbReference>
<name>A0A1G2R3I0_9BACT</name>
<evidence type="ECO:0000256" key="2">
    <source>
        <dbReference type="ARBA" id="ARBA00007599"/>
    </source>
</evidence>
<dbReference type="GO" id="GO:0016740">
    <property type="term" value="F:transferase activity"/>
    <property type="evidence" value="ECO:0007669"/>
    <property type="project" value="UniProtKB-KW"/>
</dbReference>
<dbReference type="Pfam" id="PF02367">
    <property type="entry name" value="TsaE"/>
    <property type="match status" value="1"/>
</dbReference>
<evidence type="ECO:0000256" key="6">
    <source>
        <dbReference type="ARBA" id="ARBA00022723"/>
    </source>
</evidence>
<keyword evidence="11" id="KW-0808">Transferase</keyword>
<accession>A0A1G2R3I0</accession>
<dbReference type="EMBL" id="MHTW01000013">
    <property type="protein sequence ID" value="OHA67415.1"/>
    <property type="molecule type" value="Genomic_DNA"/>
</dbReference>
<evidence type="ECO:0000313" key="12">
    <source>
        <dbReference type="Proteomes" id="UP000176901"/>
    </source>
</evidence>
<evidence type="ECO:0000256" key="5">
    <source>
        <dbReference type="ARBA" id="ARBA00022694"/>
    </source>
</evidence>
<dbReference type="STRING" id="1802451.A3C82_02235"/>
<evidence type="ECO:0000256" key="9">
    <source>
        <dbReference type="ARBA" id="ARBA00022842"/>
    </source>
</evidence>
<dbReference type="GO" id="GO:0002949">
    <property type="term" value="P:tRNA threonylcarbamoyladenosine modification"/>
    <property type="evidence" value="ECO:0007669"/>
    <property type="project" value="InterPro"/>
</dbReference>
<dbReference type="InterPro" id="IPR027417">
    <property type="entry name" value="P-loop_NTPase"/>
</dbReference>
<gene>
    <name evidence="11" type="ORF">A3C82_02235</name>
</gene>
<dbReference type="PANTHER" id="PTHR33540">
    <property type="entry name" value="TRNA THREONYLCARBAMOYLADENOSINE BIOSYNTHESIS PROTEIN TSAE"/>
    <property type="match status" value="1"/>
</dbReference>
<dbReference type="GO" id="GO:0046872">
    <property type="term" value="F:metal ion binding"/>
    <property type="evidence" value="ECO:0007669"/>
    <property type="project" value="UniProtKB-KW"/>
</dbReference>
<evidence type="ECO:0000256" key="4">
    <source>
        <dbReference type="ARBA" id="ARBA00022490"/>
    </source>
</evidence>
<dbReference type="PANTHER" id="PTHR33540:SF2">
    <property type="entry name" value="TRNA THREONYLCARBAMOYLADENOSINE BIOSYNTHESIS PROTEIN TSAE"/>
    <property type="match status" value="1"/>
</dbReference>
<proteinExistence type="inferred from homology"/>
<keyword evidence="8" id="KW-0067">ATP-binding</keyword>
<evidence type="ECO:0000313" key="11">
    <source>
        <dbReference type="EMBL" id="OHA67415.1"/>
    </source>
</evidence>
<evidence type="ECO:0000256" key="1">
    <source>
        <dbReference type="ARBA" id="ARBA00004496"/>
    </source>
</evidence>
<keyword evidence="4" id="KW-0963">Cytoplasm</keyword>
<dbReference type="SUPFAM" id="SSF52540">
    <property type="entry name" value="P-loop containing nucleoside triphosphate hydrolases"/>
    <property type="match status" value="1"/>
</dbReference>
<evidence type="ECO:0000256" key="7">
    <source>
        <dbReference type="ARBA" id="ARBA00022741"/>
    </source>
</evidence>
<comment type="subcellular location">
    <subcellularLocation>
        <location evidence="1">Cytoplasm</location>
    </subcellularLocation>
</comment>
<evidence type="ECO:0000256" key="10">
    <source>
        <dbReference type="ARBA" id="ARBA00032441"/>
    </source>
</evidence>
<dbReference type="GO" id="GO:0005524">
    <property type="term" value="F:ATP binding"/>
    <property type="evidence" value="ECO:0007669"/>
    <property type="project" value="UniProtKB-KW"/>
</dbReference>
<organism evidence="11 12">
    <name type="scientific">Candidatus Wildermuthbacteria bacterium RIFCSPHIGHO2_02_FULL_47_12</name>
    <dbReference type="NCBI Taxonomy" id="1802451"/>
    <lineage>
        <taxon>Bacteria</taxon>
        <taxon>Candidatus Wildermuthiibacteriota</taxon>
    </lineage>
</organism>
<comment type="caution">
    <text evidence="11">The sequence shown here is derived from an EMBL/GenBank/DDBJ whole genome shotgun (WGS) entry which is preliminary data.</text>
</comment>
<keyword evidence="9" id="KW-0460">Magnesium</keyword>
<keyword evidence="7" id="KW-0547">Nucleotide-binding</keyword>
<dbReference type="Gene3D" id="3.40.50.300">
    <property type="entry name" value="P-loop containing nucleotide triphosphate hydrolases"/>
    <property type="match status" value="1"/>
</dbReference>
<sequence length="172" mass="19749">MKKSTEKLNIKSQKLNGKAKTKKFFTVSPLETENVAKVLARAVLETQLAKSARVIALVGELGSGKTTFTQGFAKGLGVREKILSPTFILMRRYELKTKNYKLKTRYFYHIDCYRLDNPVKELLYLGFKKILADPGNIVAVEWADRIKRILPKDVLWVHFKNMAENQRSITIE</sequence>
<reference evidence="11 12" key="1">
    <citation type="journal article" date="2016" name="Nat. Commun.">
        <title>Thousands of microbial genomes shed light on interconnected biogeochemical processes in an aquifer system.</title>
        <authorList>
            <person name="Anantharaman K."/>
            <person name="Brown C.T."/>
            <person name="Hug L.A."/>
            <person name="Sharon I."/>
            <person name="Castelle C.J."/>
            <person name="Probst A.J."/>
            <person name="Thomas B.C."/>
            <person name="Singh A."/>
            <person name="Wilkins M.J."/>
            <person name="Karaoz U."/>
            <person name="Brodie E.L."/>
            <person name="Williams K.H."/>
            <person name="Hubbard S.S."/>
            <person name="Banfield J.F."/>
        </authorList>
    </citation>
    <scope>NUCLEOTIDE SEQUENCE [LARGE SCALE GENOMIC DNA]</scope>
</reference>
<comment type="similarity">
    <text evidence="2">Belongs to the TsaE family.</text>
</comment>
<keyword evidence="6" id="KW-0479">Metal-binding</keyword>
<dbReference type="AlphaFoldDB" id="A0A1G2R3I0"/>
<evidence type="ECO:0000256" key="3">
    <source>
        <dbReference type="ARBA" id="ARBA00019010"/>
    </source>
</evidence>
<protein>
    <recommendedName>
        <fullName evidence="3">tRNA threonylcarbamoyladenosine biosynthesis protein TsaE</fullName>
    </recommendedName>
    <alternativeName>
        <fullName evidence="10">t(6)A37 threonylcarbamoyladenosine biosynthesis protein TsaE</fullName>
    </alternativeName>
</protein>
<evidence type="ECO:0000256" key="8">
    <source>
        <dbReference type="ARBA" id="ARBA00022840"/>
    </source>
</evidence>
<dbReference type="NCBIfam" id="TIGR00150">
    <property type="entry name" value="T6A_YjeE"/>
    <property type="match status" value="1"/>
</dbReference>
<dbReference type="GO" id="GO:0005737">
    <property type="term" value="C:cytoplasm"/>
    <property type="evidence" value="ECO:0007669"/>
    <property type="project" value="UniProtKB-SubCell"/>
</dbReference>
<dbReference type="Proteomes" id="UP000176901">
    <property type="component" value="Unassembled WGS sequence"/>
</dbReference>
<keyword evidence="5" id="KW-0819">tRNA processing</keyword>